<dbReference type="EMBL" id="CP001195">
    <property type="protein sequence ID" value="ACI59661.1"/>
    <property type="molecule type" value="Genomic_DNA"/>
</dbReference>
<protein>
    <submittedName>
        <fullName evidence="3">Electron transfer flavoprotein alpha subunit</fullName>
    </submittedName>
</protein>
<geneLocation type="plasmid" evidence="3 4">
    <name>pRLG203</name>
</geneLocation>
<dbReference type="SUPFAM" id="SSF52402">
    <property type="entry name" value="Adenine nucleotide alpha hydrolases-like"/>
    <property type="match status" value="1"/>
</dbReference>
<keyword evidence="1" id="KW-0285">Flavoprotein</keyword>
<dbReference type="InterPro" id="IPR014729">
    <property type="entry name" value="Rossmann-like_a/b/a_fold"/>
</dbReference>
<dbReference type="RefSeq" id="WP_012559927.1">
    <property type="nucleotide sequence ID" value="NC_011370.1"/>
</dbReference>
<organism evidence="3 4">
    <name type="scientific">Rhizobium leguminosarum bv. trifolii (strain WSM2304)</name>
    <dbReference type="NCBI Taxonomy" id="395492"/>
    <lineage>
        <taxon>Bacteria</taxon>
        <taxon>Pseudomonadati</taxon>
        <taxon>Pseudomonadota</taxon>
        <taxon>Alphaproteobacteria</taxon>
        <taxon>Hyphomicrobiales</taxon>
        <taxon>Rhizobiaceae</taxon>
        <taxon>Rhizobium/Agrobacterium group</taxon>
        <taxon>Rhizobium</taxon>
    </lineage>
</organism>
<dbReference type="InterPro" id="IPR029035">
    <property type="entry name" value="DHS-like_NAD/FAD-binding_dom"/>
</dbReference>
<keyword evidence="1" id="KW-0274">FAD</keyword>
<keyword evidence="3" id="KW-0614">Plasmid</keyword>
<dbReference type="SUPFAM" id="SSF52467">
    <property type="entry name" value="DHS-like NAD/FAD-binding domain"/>
    <property type="match status" value="1"/>
</dbReference>
<dbReference type="Proteomes" id="UP000008330">
    <property type="component" value="Plasmid pRLG203"/>
</dbReference>
<dbReference type="PIRSF" id="PIRSF000089">
    <property type="entry name" value="Electra_flavoP_a"/>
    <property type="match status" value="1"/>
</dbReference>
<dbReference type="Gene3D" id="3.40.50.620">
    <property type="entry name" value="HUPs"/>
    <property type="match status" value="1"/>
</dbReference>
<dbReference type="Pfam" id="PF00766">
    <property type="entry name" value="ETF_alpha"/>
    <property type="match status" value="1"/>
</dbReference>
<dbReference type="PANTHER" id="PTHR43153">
    <property type="entry name" value="ELECTRON TRANSFER FLAVOPROTEIN ALPHA"/>
    <property type="match status" value="1"/>
</dbReference>
<feature type="domain" description="Electron transfer flavoprotein alpha subunit C-terminal" evidence="2">
    <location>
        <begin position="198"/>
        <end position="276"/>
    </location>
</feature>
<accession>A0ABF7QZT1</accession>
<proteinExistence type="predicted"/>
<dbReference type="PANTHER" id="PTHR43153:SF1">
    <property type="entry name" value="ELECTRON TRANSFER FLAVOPROTEIN SUBUNIT ALPHA, MITOCHONDRIAL"/>
    <property type="match status" value="1"/>
</dbReference>
<evidence type="ECO:0000313" key="4">
    <source>
        <dbReference type="Proteomes" id="UP000008330"/>
    </source>
</evidence>
<evidence type="ECO:0000313" key="3">
    <source>
        <dbReference type="EMBL" id="ACI59661.1"/>
    </source>
</evidence>
<dbReference type="KEGG" id="rlt:Rleg2_6292"/>
<dbReference type="InterPro" id="IPR001308">
    <property type="entry name" value="ETF_a/FixB"/>
</dbReference>
<feature type="binding site" evidence="1">
    <location>
        <begin position="248"/>
        <end position="252"/>
    </location>
    <ligand>
        <name>FAD</name>
        <dbReference type="ChEBI" id="CHEBI:57692"/>
    </ligand>
</feature>
<evidence type="ECO:0000259" key="2">
    <source>
        <dbReference type="Pfam" id="PF00766"/>
    </source>
</evidence>
<feature type="binding site" evidence="1">
    <location>
        <position position="286"/>
    </location>
    <ligand>
        <name>FAD</name>
        <dbReference type="ChEBI" id="CHEBI:57692"/>
    </ligand>
</feature>
<dbReference type="AlphaFoldDB" id="A0ABF7QZT1"/>
<name>A0ABF7QZT1_RHILW</name>
<dbReference type="InterPro" id="IPR014731">
    <property type="entry name" value="ETF_asu_C"/>
</dbReference>
<reference evidence="3 4" key="1">
    <citation type="journal article" date="2010" name="Stand. Genomic Sci.">
        <title>Complete genome sequence of Rhizobium leguminosarum bv trifolii strain WSM2304, an effective microsymbiont of the South American clover Trifolium polymorphum.</title>
        <authorList>
            <person name="Reeve W."/>
            <person name="O'Hara G."/>
            <person name="Chain P."/>
            <person name="Ardley J."/>
            <person name="Brau L."/>
            <person name="Nandesena K."/>
            <person name="Tiwari R."/>
            <person name="Malfatti S."/>
            <person name="Kiss H."/>
            <person name="Lapidus A."/>
            <person name="Copeland A."/>
            <person name="Nolan M."/>
            <person name="Land M."/>
            <person name="Ivanova N."/>
            <person name="Mavromatis K."/>
            <person name="Markowitz V."/>
            <person name="Kyrpides N."/>
            <person name="Melino V."/>
            <person name="Denton M."/>
            <person name="Yates R."/>
            <person name="Howieson J."/>
        </authorList>
    </citation>
    <scope>NUCLEOTIDE SEQUENCE [LARGE SCALE GENOMIC DNA]</scope>
    <source>
        <strain evidence="3 4">WSM2304</strain>
    </source>
</reference>
<keyword evidence="4" id="KW-1185">Reference proteome</keyword>
<comment type="cofactor">
    <cofactor evidence="1">
        <name>FAD</name>
        <dbReference type="ChEBI" id="CHEBI:57692"/>
    </cofactor>
    <text evidence="1">Binds 1 FAD per dimer.</text>
</comment>
<dbReference type="Gene3D" id="3.40.50.1220">
    <property type="entry name" value="TPP-binding domain"/>
    <property type="match status" value="1"/>
</dbReference>
<feature type="binding site" evidence="1">
    <location>
        <begin position="234"/>
        <end position="235"/>
    </location>
    <ligand>
        <name>FAD</name>
        <dbReference type="ChEBI" id="CHEBI:57692"/>
    </ligand>
</feature>
<evidence type="ECO:0000256" key="1">
    <source>
        <dbReference type="PIRSR" id="PIRSR000089-1"/>
    </source>
</evidence>
<gene>
    <name evidence="3" type="ordered locus">Rleg2_6292</name>
</gene>
<sequence>MKIALFVLHSSPETRVSEFATVAAIAEKLGDAGYKSELVVTTLSGETEVTIPYGSVFQKITAFSPNTPVGDGADFILQMASKAASDANASIIIGLGTLANRNWGPQLAASLEAEFVTSCEGLSIEGSSLAVAAPAMGGMVSKNLTLGDRPSVLLYSGDNLGPPQANGLTVPAAKQDIDDSGVRFISSEALPDGGGLPLRGASKVVSGGLGVGSAEKWRMIEEFAAKVDAAVGASRAAVEMGWVPSSRQVGFSGQKVSPDIYVAVGISGAVHHLAGIGGAKKIVAINKDPDAAIFKIADVGIVGDYEQILATAIQKLG</sequence>
<feature type="binding site" evidence="1">
    <location>
        <begin position="265"/>
        <end position="272"/>
    </location>
    <ligand>
        <name>FAD</name>
        <dbReference type="ChEBI" id="CHEBI:57692"/>
    </ligand>
</feature>